<sequence>MAEEFQESDVFWPEQSHQREDQLYHSFFQDENVDPAQMVINRSSSHSLPINIPCNNLHYSNSKENDEHLGEDAEMVPPHLIIADRIARQMAFSVCKGNERTLKGRNLKRKLLLLRVRVLIWRNGGEDEGISGGNAGELLPLGCELGKDEEGILRVICEEVVEAVADDVGIAELGEDESSSLLQEIVPYTGVLNLKGFRHPLLAVQLCLPSSSHVILLVGPLPEWKCWFQIQSWEILELVTLKDTSTTPLMEFICDC</sequence>
<evidence type="ECO:0000256" key="1">
    <source>
        <dbReference type="ARBA" id="ARBA00034773"/>
    </source>
</evidence>
<organism evidence="2 3">
    <name type="scientific">Protea cynaroides</name>
    <dbReference type="NCBI Taxonomy" id="273540"/>
    <lineage>
        <taxon>Eukaryota</taxon>
        <taxon>Viridiplantae</taxon>
        <taxon>Streptophyta</taxon>
        <taxon>Embryophyta</taxon>
        <taxon>Tracheophyta</taxon>
        <taxon>Spermatophyta</taxon>
        <taxon>Magnoliopsida</taxon>
        <taxon>Proteales</taxon>
        <taxon>Proteaceae</taxon>
        <taxon>Protea</taxon>
    </lineage>
</organism>
<dbReference type="GO" id="GO:0010150">
    <property type="term" value="P:leaf senescence"/>
    <property type="evidence" value="ECO:0007669"/>
    <property type="project" value="UniProtKB-ARBA"/>
</dbReference>
<name>A0A9Q0R3Z6_9MAGN</name>
<dbReference type="OrthoDB" id="672058at2759"/>
<proteinExistence type="inferred from homology"/>
<evidence type="ECO:0000313" key="2">
    <source>
        <dbReference type="EMBL" id="KAJ4982122.1"/>
    </source>
</evidence>
<evidence type="ECO:0000313" key="3">
    <source>
        <dbReference type="Proteomes" id="UP001141806"/>
    </source>
</evidence>
<comment type="caution">
    <text evidence="2">The sequence shown here is derived from an EMBL/GenBank/DDBJ whole genome shotgun (WGS) entry which is preliminary data.</text>
</comment>
<protein>
    <submittedName>
        <fullName evidence="2">Uncharacterized protein</fullName>
    </submittedName>
</protein>
<dbReference type="InterPro" id="IPR007608">
    <property type="entry name" value="Senescence_reg_S40"/>
</dbReference>
<comment type="similarity">
    <text evidence="1">Belongs to the senescence regulator S40 family.</text>
</comment>
<keyword evidence="3" id="KW-1185">Reference proteome</keyword>
<dbReference type="PANTHER" id="PTHR33083:SF49">
    <property type="entry name" value="SENESCENCE REGULATOR"/>
    <property type="match status" value="1"/>
</dbReference>
<dbReference type="Pfam" id="PF04520">
    <property type="entry name" value="Senescence_reg"/>
    <property type="match status" value="1"/>
</dbReference>
<reference evidence="2" key="1">
    <citation type="journal article" date="2023" name="Plant J.">
        <title>The genome of the king protea, Protea cynaroides.</title>
        <authorList>
            <person name="Chang J."/>
            <person name="Duong T.A."/>
            <person name="Schoeman C."/>
            <person name="Ma X."/>
            <person name="Roodt D."/>
            <person name="Barker N."/>
            <person name="Li Z."/>
            <person name="Van de Peer Y."/>
            <person name="Mizrachi E."/>
        </authorList>
    </citation>
    <scope>NUCLEOTIDE SEQUENCE</scope>
    <source>
        <tissue evidence="2">Young leaves</tissue>
    </source>
</reference>
<dbReference type="EMBL" id="JAMYWD010000001">
    <property type="protein sequence ID" value="KAJ4982122.1"/>
    <property type="molecule type" value="Genomic_DNA"/>
</dbReference>
<gene>
    <name evidence="2" type="ORF">NE237_032959</name>
</gene>
<dbReference type="AlphaFoldDB" id="A0A9Q0R3Z6"/>
<dbReference type="Proteomes" id="UP001141806">
    <property type="component" value="Unassembled WGS sequence"/>
</dbReference>
<accession>A0A9Q0R3Z6</accession>
<dbReference type="PANTHER" id="PTHR33083">
    <property type="entry name" value="EXPRESSED PROTEIN"/>
    <property type="match status" value="1"/>
</dbReference>